<dbReference type="Proteomes" id="UP000624703">
    <property type="component" value="Unassembled WGS sequence"/>
</dbReference>
<organism evidence="1 2">
    <name type="scientific">Persicirhabdus sediminis</name>
    <dbReference type="NCBI Taxonomy" id="454144"/>
    <lineage>
        <taxon>Bacteria</taxon>
        <taxon>Pseudomonadati</taxon>
        <taxon>Verrucomicrobiota</taxon>
        <taxon>Verrucomicrobiia</taxon>
        <taxon>Verrucomicrobiales</taxon>
        <taxon>Verrucomicrobiaceae</taxon>
        <taxon>Persicirhabdus</taxon>
    </lineage>
</organism>
<name>A0A8J7MJ68_9BACT</name>
<sequence>MKKLLLILSPLVTASLLYGILYIYAYYNDDLDDISGHSATADYPPAAERSLLHLILKPTAQLHQHRLAIESAQDLDGTWIISEDEAHSGLPNTLTITYLSDNQITISPSISAQNTEYTTFAVTRWITPDFPTAIHTNTPINIAIYSDEEISIQTPDMDVFGLGAMYKRKH</sequence>
<dbReference type="AlphaFoldDB" id="A0A8J7MJ68"/>
<protein>
    <submittedName>
        <fullName evidence="1">Uncharacterized protein</fullName>
    </submittedName>
</protein>
<accession>A0A8J7MJ68</accession>
<gene>
    <name evidence="1" type="ORF">JIN82_12550</name>
</gene>
<reference evidence="1" key="1">
    <citation type="submission" date="2021-01" db="EMBL/GenBank/DDBJ databases">
        <title>Modified the classification status of verrucomicrobia.</title>
        <authorList>
            <person name="Feng X."/>
        </authorList>
    </citation>
    <scope>NUCLEOTIDE SEQUENCE</scope>
    <source>
        <strain evidence="1">_KCTC 22039</strain>
    </source>
</reference>
<dbReference type="EMBL" id="JAENIM010000042">
    <property type="protein sequence ID" value="MBK1791983.1"/>
    <property type="molecule type" value="Genomic_DNA"/>
</dbReference>
<dbReference type="RefSeq" id="WP_200311996.1">
    <property type="nucleotide sequence ID" value="NZ_JAENIM010000042.1"/>
</dbReference>
<evidence type="ECO:0000313" key="1">
    <source>
        <dbReference type="EMBL" id="MBK1791983.1"/>
    </source>
</evidence>
<evidence type="ECO:0000313" key="2">
    <source>
        <dbReference type="Proteomes" id="UP000624703"/>
    </source>
</evidence>
<keyword evidence="2" id="KW-1185">Reference proteome</keyword>
<proteinExistence type="predicted"/>
<comment type="caution">
    <text evidence="1">The sequence shown here is derived from an EMBL/GenBank/DDBJ whole genome shotgun (WGS) entry which is preliminary data.</text>
</comment>